<dbReference type="PRINTS" id="PR00899">
    <property type="entry name" value="GPCRSTE3"/>
</dbReference>
<keyword evidence="8 14" id="KW-1133">Transmembrane helix</keyword>
<name>A0A6A6IU31_9PLEO</name>
<dbReference type="SUPFAM" id="SSF56112">
    <property type="entry name" value="Protein kinase-like (PK-like)"/>
    <property type="match status" value="1"/>
</dbReference>
<dbReference type="InterPro" id="IPR008271">
    <property type="entry name" value="Ser/Thr_kinase_AS"/>
</dbReference>
<evidence type="ECO:0000256" key="7">
    <source>
        <dbReference type="ARBA" id="ARBA00022840"/>
    </source>
</evidence>
<dbReference type="Proteomes" id="UP000800094">
    <property type="component" value="Unassembled WGS sequence"/>
</dbReference>
<dbReference type="Pfam" id="PF00498">
    <property type="entry name" value="FHA"/>
    <property type="match status" value="1"/>
</dbReference>
<dbReference type="Gene3D" id="3.30.200.20">
    <property type="entry name" value="Phosphorylase Kinase, domain 1"/>
    <property type="match status" value="1"/>
</dbReference>
<dbReference type="InterPro" id="IPR017441">
    <property type="entry name" value="Protein_kinase_ATP_BS"/>
</dbReference>
<dbReference type="Gene3D" id="2.60.200.20">
    <property type="match status" value="1"/>
</dbReference>
<proteinExistence type="inferred from homology"/>
<evidence type="ECO:0000256" key="12">
    <source>
        <dbReference type="ARBA" id="ARBA00023224"/>
    </source>
</evidence>
<dbReference type="OrthoDB" id="74764at2759"/>
<evidence type="ECO:0000256" key="1">
    <source>
        <dbReference type="ARBA" id="ARBA00004141"/>
    </source>
</evidence>
<organism evidence="17 18">
    <name type="scientific">Trematosphaeria pertusa</name>
    <dbReference type="NCBI Taxonomy" id="390896"/>
    <lineage>
        <taxon>Eukaryota</taxon>
        <taxon>Fungi</taxon>
        <taxon>Dikarya</taxon>
        <taxon>Ascomycota</taxon>
        <taxon>Pezizomycotina</taxon>
        <taxon>Dothideomycetes</taxon>
        <taxon>Pleosporomycetidae</taxon>
        <taxon>Pleosporales</taxon>
        <taxon>Massarineae</taxon>
        <taxon>Trematosphaeriaceae</taxon>
        <taxon>Trematosphaeria</taxon>
    </lineage>
</organism>
<evidence type="ECO:0000256" key="10">
    <source>
        <dbReference type="ARBA" id="ARBA00023136"/>
    </source>
</evidence>
<keyword evidence="18" id="KW-1185">Reference proteome</keyword>
<evidence type="ECO:0000259" key="16">
    <source>
        <dbReference type="PROSITE" id="PS50011"/>
    </source>
</evidence>
<dbReference type="GO" id="GO:0004932">
    <property type="term" value="F:mating-type factor pheromone receptor activity"/>
    <property type="evidence" value="ECO:0007669"/>
    <property type="project" value="InterPro"/>
</dbReference>
<reference evidence="17" key="1">
    <citation type="journal article" date="2020" name="Stud. Mycol.">
        <title>101 Dothideomycetes genomes: a test case for predicting lifestyles and emergence of pathogens.</title>
        <authorList>
            <person name="Haridas S."/>
            <person name="Albert R."/>
            <person name="Binder M."/>
            <person name="Bloem J."/>
            <person name="Labutti K."/>
            <person name="Salamov A."/>
            <person name="Andreopoulos B."/>
            <person name="Baker S."/>
            <person name="Barry K."/>
            <person name="Bills G."/>
            <person name="Bluhm B."/>
            <person name="Cannon C."/>
            <person name="Castanera R."/>
            <person name="Culley D."/>
            <person name="Daum C."/>
            <person name="Ezra D."/>
            <person name="Gonzalez J."/>
            <person name="Henrissat B."/>
            <person name="Kuo A."/>
            <person name="Liang C."/>
            <person name="Lipzen A."/>
            <person name="Lutzoni F."/>
            <person name="Magnuson J."/>
            <person name="Mondo S."/>
            <person name="Nolan M."/>
            <person name="Ohm R."/>
            <person name="Pangilinan J."/>
            <person name="Park H.-J."/>
            <person name="Ramirez L."/>
            <person name="Alfaro M."/>
            <person name="Sun H."/>
            <person name="Tritt A."/>
            <person name="Yoshinaga Y."/>
            <person name="Zwiers L.-H."/>
            <person name="Turgeon B."/>
            <person name="Goodwin S."/>
            <person name="Spatafora J."/>
            <person name="Crous P."/>
            <person name="Grigoriev I."/>
        </authorList>
    </citation>
    <scope>NUCLEOTIDE SEQUENCE</scope>
    <source>
        <strain evidence="17">CBS 122368</strain>
    </source>
</reference>
<dbReference type="CDD" id="cd14966">
    <property type="entry name" value="7tmD_STE3"/>
    <property type="match status" value="1"/>
</dbReference>
<keyword evidence="7 13" id="KW-0067">ATP-binding</keyword>
<dbReference type="GO" id="GO:0005886">
    <property type="term" value="C:plasma membrane"/>
    <property type="evidence" value="ECO:0007669"/>
    <property type="project" value="TreeGrafter"/>
</dbReference>
<dbReference type="PANTHER" id="PTHR28097:SF1">
    <property type="entry name" value="PHEROMONE A FACTOR RECEPTOR"/>
    <property type="match status" value="1"/>
</dbReference>
<evidence type="ECO:0000259" key="15">
    <source>
        <dbReference type="PROSITE" id="PS50006"/>
    </source>
</evidence>
<feature type="transmembrane region" description="Helical" evidence="14">
    <location>
        <begin position="125"/>
        <end position="145"/>
    </location>
</feature>
<keyword evidence="11" id="KW-0675">Receptor</keyword>
<gene>
    <name evidence="17" type="ORF">BU26DRAFT_418564</name>
</gene>
<dbReference type="InterPro" id="IPR000719">
    <property type="entry name" value="Prot_kinase_dom"/>
</dbReference>
<evidence type="ECO:0000256" key="13">
    <source>
        <dbReference type="PROSITE-ProRule" id="PRU10141"/>
    </source>
</evidence>
<feature type="transmembrane region" description="Helical" evidence="14">
    <location>
        <begin position="165"/>
        <end position="195"/>
    </location>
</feature>
<dbReference type="Gene3D" id="1.10.510.10">
    <property type="entry name" value="Transferase(Phosphotransferase) domain 1"/>
    <property type="match status" value="1"/>
</dbReference>
<dbReference type="PROSITE" id="PS00107">
    <property type="entry name" value="PROTEIN_KINASE_ATP"/>
    <property type="match status" value="1"/>
</dbReference>
<keyword evidence="12" id="KW-0807">Transducer</keyword>
<evidence type="ECO:0000256" key="11">
    <source>
        <dbReference type="ARBA" id="ARBA00023170"/>
    </source>
</evidence>
<evidence type="ECO:0000256" key="14">
    <source>
        <dbReference type="SAM" id="Phobius"/>
    </source>
</evidence>
<dbReference type="Pfam" id="PF02076">
    <property type="entry name" value="STE3"/>
    <property type="match status" value="1"/>
</dbReference>
<dbReference type="GeneID" id="54576584"/>
<comment type="subcellular location">
    <subcellularLocation>
        <location evidence="1">Membrane</location>
        <topology evidence="1">Multi-pass membrane protein</topology>
    </subcellularLocation>
</comment>
<keyword evidence="10 14" id="KW-0472">Membrane</keyword>
<dbReference type="InterPro" id="IPR008984">
    <property type="entry name" value="SMAD_FHA_dom_sf"/>
</dbReference>
<dbReference type="InterPro" id="IPR011009">
    <property type="entry name" value="Kinase-like_dom_sf"/>
</dbReference>
<dbReference type="PROSITE" id="PS50006">
    <property type="entry name" value="FHA_DOMAIN"/>
    <property type="match status" value="1"/>
</dbReference>
<dbReference type="InterPro" id="IPR001499">
    <property type="entry name" value="GPCR_STE3"/>
</dbReference>
<dbReference type="PANTHER" id="PTHR28097">
    <property type="entry name" value="PHEROMONE A FACTOR RECEPTOR"/>
    <property type="match status" value="1"/>
</dbReference>
<feature type="transmembrane region" description="Helical" evidence="14">
    <location>
        <begin position="215"/>
        <end position="238"/>
    </location>
</feature>
<feature type="transmembrane region" description="Helical" evidence="14">
    <location>
        <begin position="81"/>
        <end position="99"/>
    </location>
</feature>
<protein>
    <submittedName>
        <fullName evidence="17">Pkinase-domain-containing protein</fullName>
    </submittedName>
</protein>
<keyword evidence="9" id="KW-0297">G-protein coupled receptor</keyword>
<dbReference type="PROSITE" id="PS50011">
    <property type="entry name" value="PROTEIN_KINASE_DOM"/>
    <property type="match status" value="1"/>
</dbReference>
<feature type="domain" description="FHA" evidence="15">
    <location>
        <begin position="495"/>
        <end position="554"/>
    </location>
</feature>
<feature type="domain" description="Protein kinase" evidence="16">
    <location>
        <begin position="619"/>
        <end position="935"/>
    </location>
</feature>
<evidence type="ECO:0000256" key="4">
    <source>
        <dbReference type="ARBA" id="ARBA00022507"/>
    </source>
</evidence>
<dbReference type="GO" id="GO:0000750">
    <property type="term" value="P:pheromone-dependent signal transduction involved in conjugation with cellular fusion"/>
    <property type="evidence" value="ECO:0007669"/>
    <property type="project" value="TreeGrafter"/>
</dbReference>
<dbReference type="GO" id="GO:0004672">
    <property type="term" value="F:protein kinase activity"/>
    <property type="evidence" value="ECO:0007669"/>
    <property type="project" value="InterPro"/>
</dbReference>
<feature type="transmembrane region" description="Helical" evidence="14">
    <location>
        <begin position="6"/>
        <end position="25"/>
    </location>
</feature>
<comment type="similarity">
    <text evidence="3">Belongs to the G-protein coupled receptor 4 family.</text>
</comment>
<keyword evidence="6 13" id="KW-0547">Nucleotide-binding</keyword>
<sequence>MAENPYPLYPTAVVLPILAFPSWILDIPPVFWHFSQGNVAAGSFILWLILANFFNSINPLIWPRDNVLDWPNGSVYCDIHARLQVGFSVAFAACAAMIARKLAKVMDTRNITVTSSKASRIREKVLEVGVCWGYPALMMITYYIVQPARYFIFGISGCGPIYNASWVTLVISWIWAPITACAAAFFAGLLIYRLYRYRREFHHLIAARNTTKSRFMRLFLVSVIVIVIYLPYNFFLIYKSASEIYEVFDWNVVHGPKWNTAIKVPANGVVRFDKWAQVASGYLVFIIFGTGTDAQNTYKRMLCILGLGKIFPSLYVMRESGISTPSSVTFAKGWATTFSSKAKSLFSKNGSVTETLPSSTRNSSVLLHTPTTADSIGLHPVSTTDPILQQHNTTTPTNNGSFFTRIFGRRTRQPLALPVFGKGSVDEEKSPADSVAPGVHARAWASDVVVGEASGSNSVHIFREVHQDRHDSKGKDKQRESDAWATIDICGNEQFYLGRHPDLCRYHWSDPTISNRHLRIHCILYEKESIANIPPFVYATDLSSNGTYLKKNNTECSSSQSERGVLMGRKNGSFLLDDGDELRLSESVTLTYHEMESAKEHQLTPTQLHEKALFASRYLITGRLLGLGGYGKVLVGIHQKTQRQLACKVVNLRLLYKKLPPPNLRLPTNDRGHANITAEARHRWPSQVTRCFREFDILKELNHPNIVSIEKVFWSSNTIYLFEELVTGGDLFSYIEYKGNRLEDVEAAVIVRQILKGVEYLHDHDIVHRDLKPDNILLTSLEDGARIVITDFGNARFLPKDRNTAVLRDVPKKRMFSVVGTLEYVAPEIHKLNRAIPSGQGYSKAVDMWSIGSITATLLAGDVIFTNREDPQYDKDPAGVILGLSSKCDISIIDDKGDTVWGTVGNRPKDFIKKLLVLEEEDRMTATEALSHPWFSNECHAAEFEALYERSIADWQPRRRIFRLIEPIRERSTDTISGLSERSSIHEPVSHHF</sequence>
<keyword evidence="17" id="KW-0808">Transferase</keyword>
<accession>A0A6A6IU31</accession>
<evidence type="ECO:0000256" key="2">
    <source>
        <dbReference type="ARBA" id="ARBA00005575"/>
    </source>
</evidence>
<dbReference type="AlphaFoldDB" id="A0A6A6IU31"/>
<evidence type="ECO:0000256" key="3">
    <source>
        <dbReference type="ARBA" id="ARBA00011085"/>
    </source>
</evidence>
<dbReference type="GO" id="GO:0005524">
    <property type="term" value="F:ATP binding"/>
    <property type="evidence" value="ECO:0007669"/>
    <property type="project" value="UniProtKB-UniRule"/>
</dbReference>
<dbReference type="SMART" id="SM00220">
    <property type="entry name" value="S_TKc"/>
    <property type="match status" value="1"/>
</dbReference>
<evidence type="ECO:0000313" key="17">
    <source>
        <dbReference type="EMBL" id="KAF2254051.1"/>
    </source>
</evidence>
<evidence type="ECO:0000256" key="5">
    <source>
        <dbReference type="ARBA" id="ARBA00022692"/>
    </source>
</evidence>
<dbReference type="RefSeq" id="XP_033689055.1">
    <property type="nucleotide sequence ID" value="XM_033823254.1"/>
</dbReference>
<dbReference type="EMBL" id="ML987191">
    <property type="protein sequence ID" value="KAF2254051.1"/>
    <property type="molecule type" value="Genomic_DNA"/>
</dbReference>
<keyword evidence="5 14" id="KW-0812">Transmembrane</keyword>
<dbReference type="InterPro" id="IPR000253">
    <property type="entry name" value="FHA_dom"/>
</dbReference>
<evidence type="ECO:0000256" key="9">
    <source>
        <dbReference type="ARBA" id="ARBA00023040"/>
    </source>
</evidence>
<feature type="transmembrane region" description="Helical" evidence="14">
    <location>
        <begin position="37"/>
        <end position="61"/>
    </location>
</feature>
<comment type="similarity">
    <text evidence="2">Belongs to the protein kinase superfamily. CAMK Ser/Thr protein kinase family. CHEK2 subfamily.</text>
</comment>
<dbReference type="PROSITE" id="PS00108">
    <property type="entry name" value="PROTEIN_KINASE_ST"/>
    <property type="match status" value="1"/>
</dbReference>
<feature type="non-terminal residue" evidence="17">
    <location>
        <position position="993"/>
    </location>
</feature>
<keyword evidence="4" id="KW-0589">Pheromone response</keyword>
<dbReference type="SUPFAM" id="SSF49879">
    <property type="entry name" value="SMAD/FHA domain"/>
    <property type="match status" value="1"/>
</dbReference>
<evidence type="ECO:0000256" key="6">
    <source>
        <dbReference type="ARBA" id="ARBA00022741"/>
    </source>
</evidence>
<dbReference type="SMART" id="SM00240">
    <property type="entry name" value="FHA"/>
    <property type="match status" value="1"/>
</dbReference>
<dbReference type="Pfam" id="PF00069">
    <property type="entry name" value="Pkinase"/>
    <property type="match status" value="1"/>
</dbReference>
<keyword evidence="17" id="KW-0418">Kinase</keyword>
<evidence type="ECO:0000256" key="8">
    <source>
        <dbReference type="ARBA" id="ARBA00022989"/>
    </source>
</evidence>
<feature type="binding site" evidence="13">
    <location>
        <position position="648"/>
    </location>
    <ligand>
        <name>ATP</name>
        <dbReference type="ChEBI" id="CHEBI:30616"/>
    </ligand>
</feature>
<evidence type="ECO:0000313" key="18">
    <source>
        <dbReference type="Proteomes" id="UP000800094"/>
    </source>
</evidence>